<dbReference type="AlphaFoldDB" id="A0A381QH22"/>
<feature type="domain" description="Large ribosomal subunit protein uL6 alpha-beta" evidence="4">
    <location>
        <begin position="11"/>
        <end position="82"/>
    </location>
</feature>
<dbReference type="PROSITE" id="PS00525">
    <property type="entry name" value="RIBOSOMAL_L6_1"/>
    <property type="match status" value="1"/>
</dbReference>
<dbReference type="Gene3D" id="3.90.930.12">
    <property type="entry name" value="Ribosomal protein L6, alpha-beta domain"/>
    <property type="match status" value="2"/>
</dbReference>
<reference evidence="5" key="1">
    <citation type="submission" date="2018-05" db="EMBL/GenBank/DDBJ databases">
        <authorList>
            <person name="Lanie J.A."/>
            <person name="Ng W.-L."/>
            <person name="Kazmierczak K.M."/>
            <person name="Andrzejewski T.M."/>
            <person name="Davidsen T.M."/>
            <person name="Wayne K.J."/>
            <person name="Tettelin H."/>
            <person name="Glass J.I."/>
            <person name="Rusch D."/>
            <person name="Podicherti R."/>
            <person name="Tsui H.-C.T."/>
            <person name="Winkler M.E."/>
        </authorList>
    </citation>
    <scope>NUCLEOTIDE SEQUENCE</scope>
</reference>
<evidence type="ECO:0000259" key="4">
    <source>
        <dbReference type="Pfam" id="PF00347"/>
    </source>
</evidence>
<protein>
    <recommendedName>
        <fullName evidence="4">Large ribosomal subunit protein uL6 alpha-beta domain-containing protein</fullName>
    </recommendedName>
</protein>
<sequence>MSRIGKNPITIPDGVKIELKGNLINVSGQKGSQSWSVHPNIKTLIKDDNILFQRDDNSALNRSLHGTTRQIVNNMVIGVSAGFKKELEIVGVGYQANMDGNKLKLQIGYSHDIYFDLPEGIKATAERTTITIEGIDKQLVGSVSSKIRSFRSPEPYKGKGIRYKGEYIKIKQGKTVGE</sequence>
<proteinExistence type="inferred from homology"/>
<dbReference type="InterPro" id="IPR020040">
    <property type="entry name" value="Ribosomal_uL6_a/b-dom"/>
</dbReference>
<dbReference type="PIRSF" id="PIRSF002162">
    <property type="entry name" value="Ribosomal_L6"/>
    <property type="match status" value="1"/>
</dbReference>
<evidence type="ECO:0000256" key="3">
    <source>
        <dbReference type="ARBA" id="ARBA00023274"/>
    </source>
</evidence>
<gene>
    <name evidence="5" type="ORF">METZ01_LOCUS30543</name>
</gene>
<keyword evidence="3" id="KW-0687">Ribonucleoprotein</keyword>
<evidence type="ECO:0000313" key="5">
    <source>
        <dbReference type="EMBL" id="SUZ77689.1"/>
    </source>
</evidence>
<dbReference type="InterPro" id="IPR036789">
    <property type="entry name" value="Ribosomal_uL6-like_a/b-dom_sf"/>
</dbReference>
<organism evidence="5">
    <name type="scientific">marine metagenome</name>
    <dbReference type="NCBI Taxonomy" id="408172"/>
    <lineage>
        <taxon>unclassified sequences</taxon>
        <taxon>metagenomes</taxon>
        <taxon>ecological metagenomes</taxon>
    </lineage>
</organism>
<evidence type="ECO:0000256" key="2">
    <source>
        <dbReference type="ARBA" id="ARBA00022980"/>
    </source>
</evidence>
<dbReference type="GO" id="GO:0022625">
    <property type="term" value="C:cytosolic large ribosomal subunit"/>
    <property type="evidence" value="ECO:0007669"/>
    <property type="project" value="TreeGrafter"/>
</dbReference>
<comment type="similarity">
    <text evidence="1">Belongs to the universal ribosomal protein uL6 family.</text>
</comment>
<dbReference type="SUPFAM" id="SSF56053">
    <property type="entry name" value="Ribosomal protein L6"/>
    <property type="match status" value="2"/>
</dbReference>
<dbReference type="PRINTS" id="PR00059">
    <property type="entry name" value="RIBOSOMALL6"/>
</dbReference>
<dbReference type="NCBIfam" id="TIGR03654">
    <property type="entry name" value="L6_bact"/>
    <property type="match status" value="1"/>
</dbReference>
<evidence type="ECO:0000256" key="1">
    <source>
        <dbReference type="ARBA" id="ARBA00009356"/>
    </source>
</evidence>
<dbReference type="InterPro" id="IPR002358">
    <property type="entry name" value="Ribosomal_uL6_CS"/>
</dbReference>
<dbReference type="EMBL" id="UINC01001326">
    <property type="protein sequence ID" value="SUZ77689.1"/>
    <property type="molecule type" value="Genomic_DNA"/>
</dbReference>
<dbReference type="GO" id="GO:0002181">
    <property type="term" value="P:cytoplasmic translation"/>
    <property type="evidence" value="ECO:0007669"/>
    <property type="project" value="TreeGrafter"/>
</dbReference>
<dbReference type="FunFam" id="3.90.930.12:FF:000001">
    <property type="entry name" value="50S ribosomal protein L6"/>
    <property type="match status" value="1"/>
</dbReference>
<keyword evidence="2" id="KW-0689">Ribosomal protein</keyword>
<dbReference type="Pfam" id="PF00347">
    <property type="entry name" value="Ribosomal_L6"/>
    <property type="match status" value="2"/>
</dbReference>
<dbReference type="HAMAP" id="MF_01365_B">
    <property type="entry name" value="Ribosomal_uL6_B"/>
    <property type="match status" value="1"/>
</dbReference>
<dbReference type="InterPro" id="IPR019906">
    <property type="entry name" value="Ribosomal_uL6_bac-type"/>
</dbReference>
<accession>A0A381QH22</accession>
<dbReference type="GO" id="GO:0003735">
    <property type="term" value="F:structural constituent of ribosome"/>
    <property type="evidence" value="ECO:0007669"/>
    <property type="project" value="InterPro"/>
</dbReference>
<feature type="domain" description="Large ribosomal subunit protein uL6 alpha-beta" evidence="4">
    <location>
        <begin position="90"/>
        <end position="163"/>
    </location>
</feature>
<dbReference type="PANTHER" id="PTHR11655">
    <property type="entry name" value="60S/50S RIBOSOMAL PROTEIN L6/L9"/>
    <property type="match status" value="1"/>
</dbReference>
<name>A0A381QH22_9ZZZZ</name>
<dbReference type="InterPro" id="IPR000702">
    <property type="entry name" value="Ribosomal_uL6-like"/>
</dbReference>
<dbReference type="PANTHER" id="PTHR11655:SF14">
    <property type="entry name" value="LARGE RIBOSOMAL SUBUNIT PROTEIN UL6M"/>
    <property type="match status" value="1"/>
</dbReference>
<dbReference type="GO" id="GO:0019843">
    <property type="term" value="F:rRNA binding"/>
    <property type="evidence" value="ECO:0007669"/>
    <property type="project" value="InterPro"/>
</dbReference>